<dbReference type="WBParaSite" id="L893_g16510.t1">
    <property type="protein sequence ID" value="L893_g16510.t1"/>
    <property type="gene ID" value="L893_g16510"/>
</dbReference>
<evidence type="ECO:0000256" key="1">
    <source>
        <dbReference type="SAM" id="Coils"/>
    </source>
</evidence>
<accession>A0A1I7YI09</accession>
<protein>
    <submittedName>
        <fullName evidence="4">Retrotrans_gag domain-containing protein</fullName>
    </submittedName>
</protein>
<proteinExistence type="predicted"/>
<dbReference type="AlphaFoldDB" id="A0A1I7YI09"/>
<dbReference type="Proteomes" id="UP000095287">
    <property type="component" value="Unplaced"/>
</dbReference>
<feature type="region of interest" description="Disordered" evidence="2">
    <location>
        <begin position="227"/>
        <end position="253"/>
    </location>
</feature>
<evidence type="ECO:0000313" key="3">
    <source>
        <dbReference type="Proteomes" id="UP000095287"/>
    </source>
</evidence>
<evidence type="ECO:0000313" key="4">
    <source>
        <dbReference type="WBParaSite" id="L893_g16510.t1"/>
    </source>
</evidence>
<evidence type="ECO:0000256" key="2">
    <source>
        <dbReference type="SAM" id="MobiDB-lite"/>
    </source>
</evidence>
<reference evidence="4" key="1">
    <citation type="submission" date="2016-11" db="UniProtKB">
        <authorList>
            <consortium name="WormBaseParasite"/>
        </authorList>
    </citation>
    <scope>IDENTIFICATION</scope>
</reference>
<name>A0A1I7YI09_9BILA</name>
<sequence length="353" mass="40015">MNSRHHKSPSLAFAVANHLYVRLVAIASSCNENGPVHLYYNLRWTPCIENKDCPNYWNVHGTPLGLPPEIVPRVFEVFEAKAFSRGFSEQETGTALVGFLVGPALTFKNNLPDDVKNSYKKFTKALAERFNLTESQATRELARAPQKPLEPAEMFAERISQAIPQLSAIKLKFACFLTALEKKSSASLTGQADHEDEKELDELSCEQLSALIDKKITEQVNNISLDRPNFYRNDYRPPSQQNSSRQVFEPQADRHLPPPLPYCTRPPHAILYALFIFDKALPHIAYHSGQELSSLIQHRYTLKAVREEQSIQEDEKELDELSREKLSALVDKKTKAELPTAALRTKPFYNHSA</sequence>
<feature type="coiled-coil region" evidence="1">
    <location>
        <begin position="304"/>
        <end position="331"/>
    </location>
</feature>
<organism evidence="3 4">
    <name type="scientific">Steinernema glaseri</name>
    <dbReference type="NCBI Taxonomy" id="37863"/>
    <lineage>
        <taxon>Eukaryota</taxon>
        <taxon>Metazoa</taxon>
        <taxon>Ecdysozoa</taxon>
        <taxon>Nematoda</taxon>
        <taxon>Chromadorea</taxon>
        <taxon>Rhabditida</taxon>
        <taxon>Tylenchina</taxon>
        <taxon>Panagrolaimomorpha</taxon>
        <taxon>Strongyloidoidea</taxon>
        <taxon>Steinernematidae</taxon>
        <taxon>Steinernema</taxon>
    </lineage>
</organism>
<keyword evidence="1" id="KW-0175">Coiled coil</keyword>
<keyword evidence="3" id="KW-1185">Reference proteome</keyword>